<sequence length="93" mass="10924">MHTISKNTVNAFYFCFGEIVRHFNTKFTFFPLIMVSSYALMLSHQTHLRTLTLSSTFCPDAFTSICCLFLFCNHLNLNQLNLWRLIECKDTLF</sequence>
<protein>
    <submittedName>
        <fullName evidence="1">Uncharacterized protein</fullName>
    </submittedName>
</protein>
<proteinExistence type="predicted"/>
<gene>
    <name evidence="1" type="ORF">XELAEV_18032065mg</name>
</gene>
<organism evidence="1 2">
    <name type="scientific">Xenopus laevis</name>
    <name type="common">African clawed frog</name>
    <dbReference type="NCBI Taxonomy" id="8355"/>
    <lineage>
        <taxon>Eukaryota</taxon>
        <taxon>Metazoa</taxon>
        <taxon>Chordata</taxon>
        <taxon>Craniata</taxon>
        <taxon>Vertebrata</taxon>
        <taxon>Euteleostomi</taxon>
        <taxon>Amphibia</taxon>
        <taxon>Batrachia</taxon>
        <taxon>Anura</taxon>
        <taxon>Pipoidea</taxon>
        <taxon>Pipidae</taxon>
        <taxon>Xenopodinae</taxon>
        <taxon>Xenopus</taxon>
        <taxon>Xenopus</taxon>
    </lineage>
</organism>
<dbReference type="Proteomes" id="UP000694892">
    <property type="component" value="Chromosome 6L"/>
</dbReference>
<evidence type="ECO:0000313" key="2">
    <source>
        <dbReference type="Proteomes" id="UP000694892"/>
    </source>
</evidence>
<name>A0A974HGP3_XENLA</name>
<evidence type="ECO:0000313" key="1">
    <source>
        <dbReference type="EMBL" id="OCT76861.1"/>
    </source>
</evidence>
<accession>A0A974HGP3</accession>
<reference evidence="2" key="1">
    <citation type="journal article" date="2016" name="Nature">
        <title>Genome evolution in the allotetraploid frog Xenopus laevis.</title>
        <authorList>
            <person name="Session A.M."/>
            <person name="Uno Y."/>
            <person name="Kwon T."/>
            <person name="Chapman J.A."/>
            <person name="Toyoda A."/>
            <person name="Takahashi S."/>
            <person name="Fukui A."/>
            <person name="Hikosaka A."/>
            <person name="Suzuki A."/>
            <person name="Kondo M."/>
            <person name="van Heeringen S.J."/>
            <person name="Quigley I."/>
            <person name="Heinz S."/>
            <person name="Ogino H."/>
            <person name="Ochi H."/>
            <person name="Hellsten U."/>
            <person name="Lyons J.B."/>
            <person name="Simakov O."/>
            <person name="Putnam N."/>
            <person name="Stites J."/>
            <person name="Kuroki Y."/>
            <person name="Tanaka T."/>
            <person name="Michiue T."/>
            <person name="Watanabe M."/>
            <person name="Bogdanovic O."/>
            <person name="Lister R."/>
            <person name="Georgiou G."/>
            <person name="Paranjpe S.S."/>
            <person name="van Kruijsbergen I."/>
            <person name="Shu S."/>
            <person name="Carlson J."/>
            <person name="Kinoshita T."/>
            <person name="Ohta Y."/>
            <person name="Mawaribuchi S."/>
            <person name="Jenkins J."/>
            <person name="Grimwood J."/>
            <person name="Schmutz J."/>
            <person name="Mitros T."/>
            <person name="Mozaffari S.V."/>
            <person name="Suzuki Y."/>
            <person name="Haramoto Y."/>
            <person name="Yamamoto T.S."/>
            <person name="Takagi C."/>
            <person name="Heald R."/>
            <person name="Miller K."/>
            <person name="Haudenschild C."/>
            <person name="Kitzman J."/>
            <person name="Nakayama T."/>
            <person name="Izutsu Y."/>
            <person name="Robert J."/>
            <person name="Fortriede J."/>
            <person name="Burns K."/>
            <person name="Lotay V."/>
            <person name="Karimi K."/>
            <person name="Yasuoka Y."/>
            <person name="Dichmann D.S."/>
            <person name="Flajnik M.F."/>
            <person name="Houston D.W."/>
            <person name="Shendure J."/>
            <person name="DuPasquier L."/>
            <person name="Vize P.D."/>
            <person name="Zorn A.M."/>
            <person name="Ito M."/>
            <person name="Marcotte E.M."/>
            <person name="Wallingford J.B."/>
            <person name="Ito Y."/>
            <person name="Asashima M."/>
            <person name="Ueno N."/>
            <person name="Matsuda Y."/>
            <person name="Veenstra G.J."/>
            <person name="Fujiyama A."/>
            <person name="Harland R.M."/>
            <person name="Taira M."/>
            <person name="Rokhsar D.S."/>
        </authorList>
    </citation>
    <scope>NUCLEOTIDE SEQUENCE [LARGE SCALE GENOMIC DNA]</scope>
    <source>
        <strain evidence="2">J</strain>
    </source>
</reference>
<dbReference type="AlphaFoldDB" id="A0A974HGP3"/>
<dbReference type="EMBL" id="CM004476">
    <property type="protein sequence ID" value="OCT76861.1"/>
    <property type="molecule type" value="Genomic_DNA"/>
</dbReference>